<dbReference type="AlphaFoldDB" id="A0A7D5H0J9"/>
<keyword evidence="4" id="KW-1185">Reference proteome</keyword>
<dbReference type="PANTHER" id="PTHR34075">
    <property type="entry name" value="BLR3430 PROTEIN"/>
    <property type="match status" value="1"/>
</dbReference>
<feature type="domain" description="ChsH2 rubredoxin-like zinc ribbon" evidence="2">
    <location>
        <begin position="12"/>
        <end position="46"/>
    </location>
</feature>
<dbReference type="InterPro" id="IPR012340">
    <property type="entry name" value="NA-bd_OB-fold"/>
</dbReference>
<dbReference type="KEGG" id="haly:HYG82_01265"/>
<dbReference type="PANTHER" id="PTHR34075:SF5">
    <property type="entry name" value="BLR3430 PROTEIN"/>
    <property type="match status" value="1"/>
</dbReference>
<feature type="domain" description="ChsH2 C-terminal OB-fold" evidence="1">
    <location>
        <begin position="49"/>
        <end position="107"/>
    </location>
</feature>
<evidence type="ECO:0000259" key="1">
    <source>
        <dbReference type="Pfam" id="PF01796"/>
    </source>
</evidence>
<evidence type="ECO:0000313" key="3">
    <source>
        <dbReference type="EMBL" id="QLG47571.1"/>
    </source>
</evidence>
<dbReference type="RefSeq" id="WP_179259314.1">
    <property type="nucleotide sequence ID" value="NZ_CP058601.1"/>
</dbReference>
<evidence type="ECO:0000259" key="2">
    <source>
        <dbReference type="Pfam" id="PF12172"/>
    </source>
</evidence>
<dbReference type="Pfam" id="PF01796">
    <property type="entry name" value="OB_ChsH2_C"/>
    <property type="match status" value="1"/>
</dbReference>
<dbReference type="OrthoDB" id="9573at2157"/>
<dbReference type="InterPro" id="IPR002878">
    <property type="entry name" value="ChsH2_C"/>
</dbReference>
<dbReference type="InterPro" id="IPR022002">
    <property type="entry name" value="ChsH2_Znr"/>
</dbReference>
<dbReference type="SUPFAM" id="SSF50249">
    <property type="entry name" value="Nucleic acid-binding proteins"/>
    <property type="match status" value="1"/>
</dbReference>
<reference evidence="3 4" key="1">
    <citation type="submission" date="2020-07" db="EMBL/GenBank/DDBJ databases">
        <authorList>
            <person name="Cui H."/>
        </authorList>
    </citation>
    <scope>NUCLEOTIDE SEQUENCE [LARGE SCALE GENOMIC DNA]</scope>
    <source>
        <strain evidence="3 4">YPL8</strain>
    </source>
</reference>
<dbReference type="Proteomes" id="UP000509241">
    <property type="component" value="Chromosome"/>
</dbReference>
<organism evidence="3 4">
    <name type="scientific">Natrinema halophilum</name>
    <dbReference type="NCBI Taxonomy" id="1699371"/>
    <lineage>
        <taxon>Archaea</taxon>
        <taxon>Methanobacteriati</taxon>
        <taxon>Methanobacteriota</taxon>
        <taxon>Stenosarchaea group</taxon>
        <taxon>Halobacteria</taxon>
        <taxon>Halobacteriales</taxon>
        <taxon>Natrialbaceae</taxon>
        <taxon>Natrinema</taxon>
    </lineage>
</organism>
<accession>A0A7D5H0J9</accession>
<dbReference type="Pfam" id="PF12172">
    <property type="entry name" value="zf-ChsH2"/>
    <property type="match status" value="1"/>
</dbReference>
<dbReference type="InterPro" id="IPR052513">
    <property type="entry name" value="Thioester_dehydratase-like"/>
</dbReference>
<dbReference type="GeneID" id="56031878"/>
<protein>
    <submittedName>
        <fullName evidence="3">OB-fold domain-containing protein</fullName>
    </submittedName>
</protein>
<evidence type="ECO:0000313" key="4">
    <source>
        <dbReference type="Proteomes" id="UP000509241"/>
    </source>
</evidence>
<name>A0A7D5H0J9_9EURY</name>
<proteinExistence type="predicted"/>
<dbReference type="EMBL" id="CP058601">
    <property type="protein sequence ID" value="QLG47571.1"/>
    <property type="molecule type" value="Genomic_DNA"/>
</dbReference>
<dbReference type="Gene3D" id="6.10.30.10">
    <property type="match status" value="1"/>
</dbReference>
<gene>
    <name evidence="3" type="ORF">HYG82_01265</name>
</gene>
<sequence>MTDVSDTAERFWDGLADDVVRLPKCTDCGTVAFPPGLICTDCGCDDFTWTDIDPVGTIHSFTRQHRTAPAFESPIVMGIVDLDAGPRLLAPFAAEYGELSIGDRVRIEPIEYDADYDRGRRADAPFFQAVLAGSSH</sequence>